<accession>A0ABP1G1S4</accession>
<gene>
    <name evidence="1" type="primary">g6355</name>
    <name evidence="1" type="ORF">VP750_LOCUS5446</name>
</gene>
<keyword evidence="2" id="KW-1185">Reference proteome</keyword>
<evidence type="ECO:0000313" key="2">
    <source>
        <dbReference type="Proteomes" id="UP001497392"/>
    </source>
</evidence>
<dbReference type="Proteomes" id="UP001497392">
    <property type="component" value="Unassembled WGS sequence"/>
</dbReference>
<dbReference type="Gene3D" id="3.40.50.1110">
    <property type="entry name" value="SGNH hydrolase"/>
    <property type="match status" value="1"/>
</dbReference>
<reference evidence="1 2" key="1">
    <citation type="submission" date="2024-06" db="EMBL/GenBank/DDBJ databases">
        <authorList>
            <person name="Kraege A."/>
            <person name="Thomma B."/>
        </authorList>
    </citation>
    <scope>NUCLEOTIDE SEQUENCE [LARGE SCALE GENOMIC DNA]</scope>
</reference>
<proteinExistence type="predicted"/>
<sequence length="304" mass="33735">MKNRRVDYWTLAEDANRPNDRDAQLRILFVGNSFIHYNGGAEKVVAGLLEESLGKSVYARRYCPGGYTWRQHLGDAKNPNRSLYRLLGEGGKKHWDYVIFQEQSQAPALGGRDTQGSFEALEGLMKYAKARSSHQILLMTWGYVNGDAVEHPAIFPDYHAMQERLTAGYRSLAERVRTTLHMNVTTAPAGLAWQQVHRMSLGSAAEELPQGRESFHALYYKDGIHPSAIGTYLESCVMSSVISGCKTSGLKSNILGLSAVWRHMLQQVADNVVFNSAMGEVPVAQAQCLAADQTQEPDTRKEAG</sequence>
<name>A0ABP1G1S4_9CHLO</name>
<dbReference type="InterPro" id="IPR036514">
    <property type="entry name" value="SGNH_hydro_sf"/>
</dbReference>
<evidence type="ECO:0000313" key="1">
    <source>
        <dbReference type="EMBL" id="CAL5223787.1"/>
    </source>
</evidence>
<dbReference type="SUPFAM" id="SSF52266">
    <property type="entry name" value="SGNH hydrolase"/>
    <property type="match status" value="1"/>
</dbReference>
<dbReference type="EMBL" id="CAXHTA020000009">
    <property type="protein sequence ID" value="CAL5223787.1"/>
    <property type="molecule type" value="Genomic_DNA"/>
</dbReference>
<protein>
    <submittedName>
        <fullName evidence="1">G6355 protein</fullName>
    </submittedName>
</protein>
<organism evidence="1 2">
    <name type="scientific">Coccomyxa viridis</name>
    <dbReference type="NCBI Taxonomy" id="1274662"/>
    <lineage>
        <taxon>Eukaryota</taxon>
        <taxon>Viridiplantae</taxon>
        <taxon>Chlorophyta</taxon>
        <taxon>core chlorophytes</taxon>
        <taxon>Trebouxiophyceae</taxon>
        <taxon>Trebouxiophyceae incertae sedis</taxon>
        <taxon>Coccomyxaceae</taxon>
        <taxon>Coccomyxa</taxon>
    </lineage>
</organism>
<comment type="caution">
    <text evidence="1">The sequence shown here is derived from an EMBL/GenBank/DDBJ whole genome shotgun (WGS) entry which is preliminary data.</text>
</comment>